<evidence type="ECO:0000259" key="2">
    <source>
        <dbReference type="SMART" id="SM00198"/>
    </source>
</evidence>
<dbReference type="EMBL" id="JARK01001386">
    <property type="protein sequence ID" value="EYC11697.1"/>
    <property type="molecule type" value="Genomic_DNA"/>
</dbReference>
<accession>A0A016UA18</accession>
<dbReference type="Pfam" id="PF00188">
    <property type="entry name" value="CAP"/>
    <property type="match status" value="2"/>
</dbReference>
<protein>
    <recommendedName>
        <fullName evidence="2">SCP domain-containing protein</fullName>
    </recommendedName>
</protein>
<dbReference type="PRINTS" id="PR00838">
    <property type="entry name" value="V5ALLERGEN"/>
</dbReference>
<dbReference type="SMART" id="SM00198">
    <property type="entry name" value="SCP"/>
    <property type="match status" value="1"/>
</dbReference>
<evidence type="ECO:0000256" key="1">
    <source>
        <dbReference type="SAM" id="SignalP"/>
    </source>
</evidence>
<dbReference type="OrthoDB" id="5874910at2759"/>
<proteinExistence type="predicted"/>
<sequence length="363" mass="40653">MRLIIALLAVTFAATAQVRAQSFGCGRDLKIDDKLRKQFLDFHNQKRMNVAKGAEGKFKSAKNMYKLSWSCELEFKAQKHIQSCPGKINGLGSTGANNMMAYLKGKILYDSGRPCTKSDECMTYRGSSCDARTGLCVKPEEKPDDMKSTVCPKGRGMTDKMRNTILDLHNDFRSLVARGKAEDRLVNNGKGFAPQGASMLRMEYNCDLEKTAADYAARCIYAHSQPYERDNAGENLYTVSIDNADKNKAGEWATRGWFSELKEFGVGKDNLLSQWLWDRPKRQNNPEIKIGHYTQMVWGTTSKIGCGIQNCPGVQTLVVCHYKDAGNVLTNPPRQIYEVGQVCSHCPNGYSCDKDMLCAKRTR</sequence>
<organism evidence="3 4">
    <name type="scientific">Ancylostoma ceylanicum</name>
    <dbReference type="NCBI Taxonomy" id="53326"/>
    <lineage>
        <taxon>Eukaryota</taxon>
        <taxon>Metazoa</taxon>
        <taxon>Ecdysozoa</taxon>
        <taxon>Nematoda</taxon>
        <taxon>Chromadorea</taxon>
        <taxon>Rhabditida</taxon>
        <taxon>Rhabditina</taxon>
        <taxon>Rhabditomorpha</taxon>
        <taxon>Strongyloidea</taxon>
        <taxon>Ancylostomatidae</taxon>
        <taxon>Ancylostomatinae</taxon>
        <taxon>Ancylostoma</taxon>
    </lineage>
</organism>
<keyword evidence="4" id="KW-1185">Reference proteome</keyword>
<dbReference type="Gene3D" id="3.40.33.10">
    <property type="entry name" value="CAP"/>
    <property type="match status" value="2"/>
</dbReference>
<dbReference type="InterPro" id="IPR002413">
    <property type="entry name" value="V5_allergen-like"/>
</dbReference>
<feature type="signal peptide" evidence="1">
    <location>
        <begin position="1"/>
        <end position="20"/>
    </location>
</feature>
<dbReference type="PRINTS" id="PR00837">
    <property type="entry name" value="V5TPXLIKE"/>
</dbReference>
<gene>
    <name evidence="3" type="primary">Acey_s0050.g2051</name>
    <name evidence="3" type="synonym">ASP-s0050.g2051</name>
    <name evidence="3" type="ORF">Y032_0050g2051</name>
</gene>
<keyword evidence="1" id="KW-0732">Signal</keyword>
<comment type="caution">
    <text evidence="3">The sequence shown here is derived from an EMBL/GenBank/DDBJ whole genome shotgun (WGS) entry which is preliminary data.</text>
</comment>
<dbReference type="STRING" id="53326.A0A016UA18"/>
<dbReference type="InterPro" id="IPR014044">
    <property type="entry name" value="CAP_dom"/>
</dbReference>
<evidence type="ECO:0000313" key="4">
    <source>
        <dbReference type="Proteomes" id="UP000024635"/>
    </source>
</evidence>
<feature type="domain" description="SCP" evidence="2">
    <location>
        <begin position="160"/>
        <end position="330"/>
    </location>
</feature>
<name>A0A016UA18_9BILA</name>
<dbReference type="AlphaFoldDB" id="A0A016UA18"/>
<dbReference type="InterPro" id="IPR018244">
    <property type="entry name" value="Allrgn_V5/Tpx1_CS"/>
</dbReference>
<dbReference type="PANTHER" id="PTHR10334">
    <property type="entry name" value="CYSTEINE-RICH SECRETORY PROTEIN-RELATED"/>
    <property type="match status" value="1"/>
</dbReference>
<reference evidence="4" key="1">
    <citation type="journal article" date="2015" name="Nat. Genet.">
        <title>The genome and transcriptome of the zoonotic hookworm Ancylostoma ceylanicum identify infection-specific gene families.</title>
        <authorList>
            <person name="Schwarz E.M."/>
            <person name="Hu Y."/>
            <person name="Antoshechkin I."/>
            <person name="Miller M.M."/>
            <person name="Sternberg P.W."/>
            <person name="Aroian R.V."/>
        </authorList>
    </citation>
    <scope>NUCLEOTIDE SEQUENCE</scope>
    <source>
        <strain evidence="4">HY135</strain>
    </source>
</reference>
<dbReference type="SUPFAM" id="SSF55797">
    <property type="entry name" value="PR-1-like"/>
    <property type="match status" value="2"/>
</dbReference>
<dbReference type="PROSITE" id="PS01009">
    <property type="entry name" value="CRISP_1"/>
    <property type="match status" value="1"/>
</dbReference>
<feature type="chain" id="PRO_5001488510" description="SCP domain-containing protein" evidence="1">
    <location>
        <begin position="21"/>
        <end position="363"/>
    </location>
</feature>
<dbReference type="InterPro" id="IPR035940">
    <property type="entry name" value="CAP_sf"/>
</dbReference>
<evidence type="ECO:0000313" key="3">
    <source>
        <dbReference type="EMBL" id="EYC11697.1"/>
    </source>
</evidence>
<dbReference type="InterPro" id="IPR001283">
    <property type="entry name" value="CRISP-related"/>
</dbReference>
<dbReference type="CDD" id="cd05380">
    <property type="entry name" value="CAP_euk"/>
    <property type="match status" value="1"/>
</dbReference>
<dbReference type="GO" id="GO:0005576">
    <property type="term" value="C:extracellular region"/>
    <property type="evidence" value="ECO:0007669"/>
    <property type="project" value="InterPro"/>
</dbReference>
<dbReference type="Proteomes" id="UP000024635">
    <property type="component" value="Unassembled WGS sequence"/>
</dbReference>